<evidence type="ECO:0000313" key="1">
    <source>
        <dbReference type="EMBL" id="MBC6465950.1"/>
    </source>
</evidence>
<proteinExistence type="predicted"/>
<dbReference type="RefSeq" id="WP_187242963.1">
    <property type="nucleotide sequence ID" value="NZ_BAAAOK010000028.1"/>
</dbReference>
<name>A0ABR7LM76_9ACTN</name>
<dbReference type="Pfam" id="PF09438">
    <property type="entry name" value="DUF2017"/>
    <property type="match status" value="1"/>
</dbReference>
<accession>A0ABR7LM76</accession>
<dbReference type="Proteomes" id="UP000805614">
    <property type="component" value="Unassembled WGS sequence"/>
</dbReference>
<gene>
    <name evidence="1" type="ORF">HKK74_10625</name>
</gene>
<dbReference type="EMBL" id="JABVEC010000006">
    <property type="protein sequence ID" value="MBC6465950.1"/>
    <property type="molecule type" value="Genomic_DNA"/>
</dbReference>
<reference evidence="1 2" key="1">
    <citation type="submission" date="2020-06" db="EMBL/GenBank/DDBJ databases">
        <title>Actinomadura xiongansis sp. nov., isolated from soil of Baiyangdian.</title>
        <authorList>
            <person name="Zhang X."/>
        </authorList>
    </citation>
    <scope>NUCLEOTIDE SEQUENCE [LARGE SCALE GENOMIC DNA]</scope>
    <source>
        <strain evidence="1 2">HBUM206468</strain>
    </source>
</reference>
<evidence type="ECO:0000313" key="2">
    <source>
        <dbReference type="Proteomes" id="UP000805614"/>
    </source>
</evidence>
<organism evidence="1 2">
    <name type="scientific">Actinomadura alba</name>
    <dbReference type="NCBI Taxonomy" id="406431"/>
    <lineage>
        <taxon>Bacteria</taxon>
        <taxon>Bacillati</taxon>
        <taxon>Actinomycetota</taxon>
        <taxon>Actinomycetes</taxon>
        <taxon>Streptosporangiales</taxon>
        <taxon>Thermomonosporaceae</taxon>
        <taxon>Actinomadura</taxon>
    </lineage>
</organism>
<dbReference type="InterPro" id="IPR018561">
    <property type="entry name" value="AosR"/>
</dbReference>
<sequence>MSTGFERAGKGVRLRLEAEEVAIVRTLVEQLVALVDERPAGEGELAGFGIAEDAEKPDDPVLARLFPDAYREDADAAKEFRRYTEAGLRDRKRLDAGVVLDGLRPGEITLDDDQAHAWLRVLNDVRLALGTRLDITEEFYDRLDRLDISDPRYPTFAVYDWLTVLQESLVRALW</sequence>
<protein>
    <submittedName>
        <fullName evidence="1">DUF2017 domain-containing protein</fullName>
    </submittedName>
</protein>
<keyword evidence="2" id="KW-1185">Reference proteome</keyword>
<comment type="caution">
    <text evidence="1">The sequence shown here is derived from an EMBL/GenBank/DDBJ whole genome shotgun (WGS) entry which is preliminary data.</text>
</comment>